<dbReference type="SUPFAM" id="SSF53335">
    <property type="entry name" value="S-adenosyl-L-methionine-dependent methyltransferases"/>
    <property type="match status" value="1"/>
</dbReference>
<dbReference type="Pfam" id="PF13649">
    <property type="entry name" value="Methyltransf_25"/>
    <property type="match status" value="1"/>
</dbReference>
<name>A0AAW7QD49_9BACT</name>
<dbReference type="CDD" id="cd02440">
    <property type="entry name" value="AdoMet_MTases"/>
    <property type="match status" value="1"/>
</dbReference>
<proteinExistence type="predicted"/>
<keyword evidence="2" id="KW-0489">Methyltransferase</keyword>
<evidence type="ECO:0000313" key="2">
    <source>
        <dbReference type="EMBL" id="MDN5124367.1"/>
    </source>
</evidence>
<dbReference type="Gene3D" id="3.40.50.150">
    <property type="entry name" value="Vaccinia Virus protein VP39"/>
    <property type="match status" value="1"/>
</dbReference>
<sequence length="230" mass="27402">MLNMPETDKNIVVDRYSKRYKEFGYSPKALGWDKGKQDLRYHILFEEFNLENKSILDIGCGFGDANKVISQKTKNYTYLGIDIVEDLINEARKVYKNKDNIDFIIDDFLNTKLDKQFDIVVASGIFNFKLQEEDNYIFIESFMKKAFQLANDGFAFDFLSDKVDFQYEHTFHSSPLKILEMGYKLSNNIILKNHYMPFEFALVVFKDNSFTKEDTIFKRFKNEKKYYRFY</sequence>
<reference evidence="2" key="2">
    <citation type="submission" date="2023-01" db="EMBL/GenBank/DDBJ databases">
        <authorList>
            <person name="Uljanovas D."/>
        </authorList>
    </citation>
    <scope>NUCLEOTIDE SEQUENCE</scope>
    <source>
        <strain evidence="2">S41</strain>
    </source>
</reference>
<organism evidence="2 3">
    <name type="scientific">Aliarcobacter butzleri</name>
    <dbReference type="NCBI Taxonomy" id="28197"/>
    <lineage>
        <taxon>Bacteria</taxon>
        <taxon>Pseudomonadati</taxon>
        <taxon>Campylobacterota</taxon>
        <taxon>Epsilonproteobacteria</taxon>
        <taxon>Campylobacterales</taxon>
        <taxon>Arcobacteraceae</taxon>
        <taxon>Aliarcobacter</taxon>
    </lineage>
</organism>
<dbReference type="InterPro" id="IPR041698">
    <property type="entry name" value="Methyltransf_25"/>
</dbReference>
<dbReference type="GO" id="GO:0032259">
    <property type="term" value="P:methylation"/>
    <property type="evidence" value="ECO:0007669"/>
    <property type="project" value="UniProtKB-KW"/>
</dbReference>
<dbReference type="InterPro" id="IPR029063">
    <property type="entry name" value="SAM-dependent_MTases_sf"/>
</dbReference>
<evidence type="ECO:0000313" key="3">
    <source>
        <dbReference type="Proteomes" id="UP001170364"/>
    </source>
</evidence>
<dbReference type="RefSeq" id="WP_301371178.1">
    <property type="nucleotide sequence ID" value="NZ_JAQJJF010000008.1"/>
</dbReference>
<dbReference type="Proteomes" id="UP001170364">
    <property type="component" value="Unassembled WGS sequence"/>
</dbReference>
<dbReference type="AlphaFoldDB" id="A0AAW7QD49"/>
<evidence type="ECO:0000259" key="1">
    <source>
        <dbReference type="Pfam" id="PF13649"/>
    </source>
</evidence>
<keyword evidence="2" id="KW-0808">Transferase</keyword>
<gene>
    <name evidence="2" type="ORF">PJV93_10655</name>
</gene>
<feature type="domain" description="Methyltransferase" evidence="1">
    <location>
        <begin position="55"/>
        <end position="135"/>
    </location>
</feature>
<dbReference type="EMBL" id="JAQJJG010000016">
    <property type="protein sequence ID" value="MDN5124367.1"/>
    <property type="molecule type" value="Genomic_DNA"/>
</dbReference>
<accession>A0AAW7QD49</accession>
<reference evidence="2" key="1">
    <citation type="journal article" date="2023" name="Microorganisms">
        <title>Genomic Characterization of Arcobacter butzleri Strains Isolated from Various Sources in Lithuania.</title>
        <authorList>
            <person name="Uljanovas D."/>
            <person name="Golz G."/>
            <person name="Fleischmann S."/>
            <person name="Kudirkiene E."/>
            <person name="Kasetiene N."/>
            <person name="Grineviciene A."/>
            <person name="Tamuleviciene E."/>
            <person name="Aksomaitiene J."/>
            <person name="Alter T."/>
            <person name="Malakauskas M."/>
        </authorList>
    </citation>
    <scope>NUCLEOTIDE SEQUENCE</scope>
    <source>
        <strain evidence="2">S41</strain>
    </source>
</reference>
<comment type="caution">
    <text evidence="2">The sequence shown here is derived from an EMBL/GenBank/DDBJ whole genome shotgun (WGS) entry which is preliminary data.</text>
</comment>
<dbReference type="GO" id="GO:0008168">
    <property type="term" value="F:methyltransferase activity"/>
    <property type="evidence" value="ECO:0007669"/>
    <property type="project" value="UniProtKB-KW"/>
</dbReference>
<protein>
    <submittedName>
        <fullName evidence="2">Class I SAM-dependent methyltransferase</fullName>
    </submittedName>
</protein>